<gene>
    <name evidence="2" type="ORF">AABB31_04115</name>
</gene>
<evidence type="ECO:0000313" key="3">
    <source>
        <dbReference type="Proteomes" id="UP001470809"/>
    </source>
</evidence>
<organism evidence="2 3">
    <name type="scientific">Yoonia rhodophyticola</name>
    <dbReference type="NCBI Taxonomy" id="3137370"/>
    <lineage>
        <taxon>Bacteria</taxon>
        <taxon>Pseudomonadati</taxon>
        <taxon>Pseudomonadota</taxon>
        <taxon>Alphaproteobacteria</taxon>
        <taxon>Rhodobacterales</taxon>
        <taxon>Paracoccaceae</taxon>
        <taxon>Yoonia</taxon>
    </lineage>
</organism>
<keyword evidence="1" id="KW-0732">Signal</keyword>
<feature type="signal peptide" evidence="1">
    <location>
        <begin position="1"/>
        <end position="20"/>
    </location>
</feature>
<dbReference type="RefSeq" id="WP_342077422.1">
    <property type="nucleotide sequence ID" value="NZ_CP151767.2"/>
</dbReference>
<accession>A0AAN0NM00</accession>
<dbReference type="EMBL" id="CP151767">
    <property type="protein sequence ID" value="WZU68129.1"/>
    <property type="molecule type" value="Genomic_DNA"/>
</dbReference>
<dbReference type="Proteomes" id="UP001470809">
    <property type="component" value="Chromosome"/>
</dbReference>
<feature type="chain" id="PRO_5042901693" description="Ferrochelatase" evidence="1">
    <location>
        <begin position="21"/>
        <end position="64"/>
    </location>
</feature>
<reference evidence="3" key="1">
    <citation type="submission" date="2024-04" db="EMBL/GenBank/DDBJ databases">
        <title>Phylogenomic analyses of a clade within the roseobacter group suggest taxonomic reassignments of species of the genera Aestuariivita, Citreicella, Loktanella, Nautella, Pelagibaca, Ruegeria, Thalassobius, Thiobacimonas and Tropicibacter, and the proposal o.</title>
        <authorList>
            <person name="Jeon C.O."/>
        </authorList>
    </citation>
    <scope>NUCLEOTIDE SEQUENCE [LARGE SCALE GENOMIC DNA]</scope>
    <source>
        <strain evidence="3">SS1-5</strain>
    </source>
</reference>
<protein>
    <recommendedName>
        <fullName evidence="4">Ferrochelatase</fullName>
    </recommendedName>
</protein>
<sequence>MRYLKVAVVAMVGFTPVAHAGGLAEPIAETPVAPPPPVETPQIGVNGGYLLLGAFALMAAASAL</sequence>
<dbReference type="AlphaFoldDB" id="A0AAN0NM00"/>
<evidence type="ECO:0008006" key="4">
    <source>
        <dbReference type="Google" id="ProtNLM"/>
    </source>
</evidence>
<evidence type="ECO:0000256" key="1">
    <source>
        <dbReference type="SAM" id="SignalP"/>
    </source>
</evidence>
<proteinExistence type="predicted"/>
<keyword evidence="3" id="KW-1185">Reference proteome</keyword>
<dbReference type="KEGG" id="yrh:AABB31_04115"/>
<name>A0AAN0NM00_9RHOB</name>
<reference evidence="2 3" key="2">
    <citation type="submission" date="2024-08" db="EMBL/GenBank/DDBJ databases">
        <title>Phylogenomic analyses of a clade within the roseobacter group suggest taxonomic reassignments of species of the genera Aestuariivita, Citreicella, Loktanella, Nautella, Pelagibaca, Ruegeria, Thalassobius, Thiobacimonas and Tropicibacter, and the proposal o.</title>
        <authorList>
            <person name="Jeon C.O."/>
        </authorList>
    </citation>
    <scope>NUCLEOTIDE SEQUENCE [LARGE SCALE GENOMIC DNA]</scope>
    <source>
        <strain evidence="2 3">SS1-5</strain>
    </source>
</reference>
<evidence type="ECO:0000313" key="2">
    <source>
        <dbReference type="EMBL" id="WZU68129.1"/>
    </source>
</evidence>